<sequence length="200" mass="21894">MDNINSKDIFQGETFLLKTVSQDGYSVIIGGICSNGKKEESILAYSQINKIKLGQSKDEFLVDYTLAKAITQLSPRWIIIVGASIYIHGVQKNTGGIIGNPFEEHESSNGGIEEVISGLFLISSPGGPGIAFRGNYENGRLLEKMVKDENTSQNIKIELILKKLDEITKLYILVADGSGKESFGGIFVCDSNGKTYERFC</sequence>
<gene>
    <name evidence="1" type="ORF">GOM49_14070</name>
</gene>
<organism evidence="1 2">
    <name type="scientific">Clostridium bovifaecis</name>
    <dbReference type="NCBI Taxonomy" id="2184719"/>
    <lineage>
        <taxon>Bacteria</taxon>
        <taxon>Bacillati</taxon>
        <taxon>Bacillota</taxon>
        <taxon>Clostridia</taxon>
        <taxon>Eubacteriales</taxon>
        <taxon>Clostridiaceae</taxon>
        <taxon>Clostridium</taxon>
    </lineage>
</organism>
<dbReference type="AlphaFoldDB" id="A0A6I6F6Y4"/>
<dbReference type="Proteomes" id="UP000422764">
    <property type="component" value="Chromosome"/>
</dbReference>
<keyword evidence="2" id="KW-1185">Reference proteome</keyword>
<evidence type="ECO:0000313" key="2">
    <source>
        <dbReference type="Proteomes" id="UP000422764"/>
    </source>
</evidence>
<protein>
    <submittedName>
        <fullName evidence="1">Uncharacterized protein</fullName>
    </submittedName>
</protein>
<dbReference type="EMBL" id="CP046522">
    <property type="protein sequence ID" value="QGU96068.1"/>
    <property type="molecule type" value="Genomic_DNA"/>
</dbReference>
<name>A0A6I6F6Y4_9CLOT</name>
<proteinExistence type="predicted"/>
<evidence type="ECO:0000313" key="1">
    <source>
        <dbReference type="EMBL" id="QGU96068.1"/>
    </source>
</evidence>
<reference evidence="1 2" key="1">
    <citation type="submission" date="2019-12" db="EMBL/GenBank/DDBJ databases">
        <title>Genome sequenceing of Clostridium bovifaecis.</title>
        <authorList>
            <person name="Yao Y."/>
        </authorList>
    </citation>
    <scope>NUCLEOTIDE SEQUENCE [LARGE SCALE GENOMIC DNA]</scope>
    <source>
        <strain evidence="1 2">BXX</strain>
    </source>
</reference>
<accession>A0A6I6F6Y4</accession>